<evidence type="ECO:0000256" key="1">
    <source>
        <dbReference type="ARBA" id="ARBA00004496"/>
    </source>
</evidence>
<dbReference type="GO" id="GO:0000176">
    <property type="term" value="C:nuclear exosome (RNase complex)"/>
    <property type="evidence" value="ECO:0007669"/>
    <property type="project" value="TreeGrafter"/>
</dbReference>
<dbReference type="CDD" id="cd22526">
    <property type="entry name" value="KH-I_Rrp40"/>
    <property type="match status" value="1"/>
</dbReference>
<dbReference type="InterPro" id="IPR036612">
    <property type="entry name" value="KH_dom_type_1_sf"/>
</dbReference>
<dbReference type="KEGG" id="sre:PTSG_05810"/>
<dbReference type="AlphaFoldDB" id="F2UCV0"/>
<dbReference type="GO" id="GO:0005730">
    <property type="term" value="C:nucleolus"/>
    <property type="evidence" value="ECO:0007669"/>
    <property type="project" value="UniProtKB-SubCell"/>
</dbReference>
<dbReference type="GO" id="GO:0000177">
    <property type="term" value="C:cytoplasmic exosome (RNase complex)"/>
    <property type="evidence" value="ECO:0007669"/>
    <property type="project" value="TreeGrafter"/>
</dbReference>
<evidence type="ECO:0000256" key="7">
    <source>
        <dbReference type="ARBA" id="ARBA00022884"/>
    </source>
</evidence>
<dbReference type="Pfam" id="PF15985">
    <property type="entry name" value="KH_6"/>
    <property type="match status" value="1"/>
</dbReference>
<keyword evidence="4" id="KW-0963">Cytoplasm</keyword>
<keyword evidence="12" id="KW-1185">Reference proteome</keyword>
<keyword evidence="5" id="KW-0698">rRNA processing</keyword>
<dbReference type="InterPro" id="IPR012340">
    <property type="entry name" value="NA-bd_OB-fold"/>
</dbReference>
<dbReference type="InterPro" id="IPR004088">
    <property type="entry name" value="KH_dom_type_1"/>
</dbReference>
<dbReference type="Proteomes" id="UP000007799">
    <property type="component" value="Unassembled WGS sequence"/>
</dbReference>
<dbReference type="SUPFAM" id="SSF50249">
    <property type="entry name" value="Nucleic acid-binding proteins"/>
    <property type="match status" value="1"/>
</dbReference>
<evidence type="ECO:0000256" key="4">
    <source>
        <dbReference type="ARBA" id="ARBA00022490"/>
    </source>
</evidence>
<dbReference type="EMBL" id="GL832969">
    <property type="protein sequence ID" value="EGD74445.1"/>
    <property type="molecule type" value="Genomic_DNA"/>
</dbReference>
<evidence type="ECO:0000259" key="10">
    <source>
        <dbReference type="Pfam" id="PF15985"/>
    </source>
</evidence>
<dbReference type="InterPro" id="IPR026699">
    <property type="entry name" value="Exosome_RNA_bind1/RRP40/RRP4"/>
</dbReference>
<evidence type="ECO:0000256" key="9">
    <source>
        <dbReference type="ARBA" id="ARBA00030615"/>
    </source>
</evidence>
<dbReference type="InterPro" id="IPR049469">
    <property type="entry name" value="RRP40_KH-I"/>
</dbReference>
<dbReference type="Gene3D" id="2.40.50.140">
    <property type="entry name" value="Nucleic acid-binding proteins"/>
    <property type="match status" value="1"/>
</dbReference>
<dbReference type="SUPFAM" id="SSF54791">
    <property type="entry name" value="Eukaryotic type KH-domain (KH-domain type I)"/>
    <property type="match status" value="1"/>
</dbReference>
<dbReference type="OMA" id="SYMAFPN"/>
<organism evidence="12">
    <name type="scientific">Salpingoeca rosetta (strain ATCC 50818 / BSB-021)</name>
    <dbReference type="NCBI Taxonomy" id="946362"/>
    <lineage>
        <taxon>Eukaryota</taxon>
        <taxon>Choanoflagellata</taxon>
        <taxon>Craspedida</taxon>
        <taxon>Salpingoecidae</taxon>
        <taxon>Salpingoeca</taxon>
    </lineage>
</organism>
<dbReference type="GO" id="GO:0034475">
    <property type="term" value="P:U4 snRNA 3'-end processing"/>
    <property type="evidence" value="ECO:0007669"/>
    <property type="project" value="TreeGrafter"/>
</dbReference>
<dbReference type="RefSeq" id="XP_004992702.1">
    <property type="nucleotide sequence ID" value="XM_004992645.1"/>
</dbReference>
<dbReference type="FunCoup" id="F2UCV0">
    <property type="interactions" value="1383"/>
</dbReference>
<dbReference type="FunFam" id="3.30.1370.10:FF:000038">
    <property type="entry name" value="exosome complex component RRP40"/>
    <property type="match status" value="1"/>
</dbReference>
<dbReference type="GO" id="GO:0000467">
    <property type="term" value="P:exonucleolytic trimming to generate mature 3'-end of 5.8S rRNA from tricistronic rRNA transcript (SSU-rRNA, 5.8S rRNA, LSU-rRNA)"/>
    <property type="evidence" value="ECO:0007669"/>
    <property type="project" value="TreeGrafter"/>
</dbReference>
<keyword evidence="6" id="KW-0271">Exosome</keyword>
<sequence length="264" mass="28090">MVHVEAAAVGDDACSVFVAPGDTVEVAPVEVKGEKDAALRIGPGLTVIPETQLRAAGVLDGDASSSGNTAMLQVVVPGDLRRKGNMVWVDGVHKRALPAEGDYVIGIITGTPGENYNVDIGGSCNATLHNLAFEGATKRNRPRLKVGDLVYARVQLMHKYMEPELTCVHASGKAQGMGLLEGGFLFEISLGLSRTLLSRGCAVLHALGAELPFEITIGRNGRVWAKAARACETMLVVNAIRASERLSAKHTRELVKEMARKIRS</sequence>
<dbReference type="GO" id="GO:0010468">
    <property type="term" value="P:regulation of gene expression"/>
    <property type="evidence" value="ECO:0007669"/>
    <property type="project" value="UniProtKB-ARBA"/>
</dbReference>
<dbReference type="PANTHER" id="PTHR21321">
    <property type="entry name" value="PNAS-3 RELATED"/>
    <property type="match status" value="1"/>
</dbReference>
<evidence type="ECO:0000313" key="12">
    <source>
        <dbReference type="Proteomes" id="UP000007799"/>
    </source>
</evidence>
<comment type="subcellular location">
    <subcellularLocation>
        <location evidence="1">Cytoplasm</location>
    </subcellularLocation>
    <subcellularLocation>
        <location evidence="2">Nucleus</location>
        <location evidence="2">Nucleolus</location>
    </subcellularLocation>
</comment>
<dbReference type="OrthoDB" id="340500at2759"/>
<dbReference type="CDD" id="cd05790">
    <property type="entry name" value="S1_Rrp40"/>
    <property type="match status" value="1"/>
</dbReference>
<dbReference type="GO" id="GO:0003723">
    <property type="term" value="F:RNA binding"/>
    <property type="evidence" value="ECO:0007669"/>
    <property type="project" value="UniProtKB-KW"/>
</dbReference>
<dbReference type="eggNOG" id="KOG1004">
    <property type="taxonomic scope" value="Eukaryota"/>
</dbReference>
<reference evidence="11" key="1">
    <citation type="submission" date="2009-08" db="EMBL/GenBank/DDBJ databases">
        <title>Annotation of Salpingoeca rosetta.</title>
        <authorList>
            <consortium name="The Broad Institute Genome Sequencing Platform"/>
            <person name="Russ C."/>
            <person name="Cuomo C."/>
            <person name="Burger G."/>
            <person name="Gray M.W."/>
            <person name="Holland P.W.H."/>
            <person name="King N."/>
            <person name="Lang F.B.F."/>
            <person name="Roger A.J."/>
            <person name="Ruiz-Trillo I."/>
            <person name="Young S.K."/>
            <person name="Zeng Q."/>
            <person name="Gargeya S."/>
            <person name="Alvarado L."/>
            <person name="Berlin A."/>
            <person name="Chapman S.B."/>
            <person name="Chen Z."/>
            <person name="Freedman E."/>
            <person name="Gellesch M."/>
            <person name="Goldberg J."/>
            <person name="Griggs A."/>
            <person name="Gujja S."/>
            <person name="Heilman E."/>
            <person name="Heiman D."/>
            <person name="Howarth C."/>
            <person name="Mehta T."/>
            <person name="Neiman D."/>
            <person name="Pearson M."/>
            <person name="Roberts A."/>
            <person name="Saif S."/>
            <person name="Shea T."/>
            <person name="Shenoy N."/>
            <person name="Sisk P."/>
            <person name="Stolte C."/>
            <person name="Sykes S."/>
            <person name="White J."/>
            <person name="Yandava C."/>
            <person name="Haas B."/>
            <person name="Nusbaum C."/>
            <person name="Birren B."/>
        </authorList>
    </citation>
    <scope>NUCLEOTIDE SEQUENCE [LARGE SCALE GENOMIC DNA]</scope>
    <source>
        <strain evidence="11">ATCC 50818</strain>
    </source>
</reference>
<dbReference type="GO" id="GO:0071034">
    <property type="term" value="P:CUT catabolic process"/>
    <property type="evidence" value="ECO:0007669"/>
    <property type="project" value="TreeGrafter"/>
</dbReference>
<evidence type="ECO:0000256" key="8">
    <source>
        <dbReference type="ARBA" id="ARBA00023242"/>
    </source>
</evidence>
<evidence type="ECO:0000256" key="5">
    <source>
        <dbReference type="ARBA" id="ARBA00022552"/>
    </source>
</evidence>
<feature type="domain" description="K Homology" evidence="10">
    <location>
        <begin position="183"/>
        <end position="228"/>
    </location>
</feature>
<comment type="similarity">
    <text evidence="3">Belongs to the RRP40 family.</text>
</comment>
<dbReference type="GO" id="GO:0071038">
    <property type="term" value="P:TRAMP-dependent tRNA surveillance pathway"/>
    <property type="evidence" value="ECO:0007669"/>
    <property type="project" value="TreeGrafter"/>
</dbReference>
<dbReference type="STRING" id="946362.F2UCV0"/>
<accession>F2UCV0</accession>
<evidence type="ECO:0000256" key="3">
    <source>
        <dbReference type="ARBA" id="ARBA00007841"/>
    </source>
</evidence>
<protein>
    <recommendedName>
        <fullName evidence="9">Ribosomal RNA-processing protein 40</fullName>
    </recommendedName>
</protein>
<dbReference type="FunFam" id="2.40.50.140:FF:000112">
    <property type="entry name" value="Exosome complex component RRP40"/>
    <property type="match status" value="1"/>
</dbReference>
<proteinExistence type="inferred from homology"/>
<keyword evidence="8" id="KW-0539">Nucleus</keyword>
<dbReference type="GO" id="GO:0071051">
    <property type="term" value="P:poly(A)-dependent snoRNA 3'-end processing"/>
    <property type="evidence" value="ECO:0007669"/>
    <property type="project" value="TreeGrafter"/>
</dbReference>
<gene>
    <name evidence="11" type="ORF">PTSG_05810</name>
</gene>
<dbReference type="PANTHER" id="PTHR21321:SF1">
    <property type="entry name" value="EXOSOME COMPLEX COMPONENT RRP40"/>
    <property type="match status" value="1"/>
</dbReference>
<dbReference type="Gene3D" id="3.30.1370.10">
    <property type="entry name" value="K Homology domain, type 1"/>
    <property type="match status" value="1"/>
</dbReference>
<evidence type="ECO:0000313" key="11">
    <source>
        <dbReference type="EMBL" id="EGD74445.1"/>
    </source>
</evidence>
<dbReference type="InParanoid" id="F2UCV0"/>
<evidence type="ECO:0000256" key="2">
    <source>
        <dbReference type="ARBA" id="ARBA00004604"/>
    </source>
</evidence>
<name>F2UCV0_SALR5</name>
<dbReference type="Pfam" id="PF21262">
    <property type="entry name" value="RRP40_S1"/>
    <property type="match status" value="1"/>
</dbReference>
<keyword evidence="7" id="KW-0694">RNA-binding</keyword>
<dbReference type="GO" id="GO:0071035">
    <property type="term" value="P:nuclear polyadenylation-dependent rRNA catabolic process"/>
    <property type="evidence" value="ECO:0007669"/>
    <property type="project" value="TreeGrafter"/>
</dbReference>
<dbReference type="GeneID" id="16073273"/>
<evidence type="ECO:0000256" key="6">
    <source>
        <dbReference type="ARBA" id="ARBA00022835"/>
    </source>
</evidence>
<dbReference type="InterPro" id="IPR037319">
    <property type="entry name" value="Rrp40_S1"/>
</dbReference>